<comment type="subcellular location">
    <subcellularLocation>
        <location evidence="1">Nucleus</location>
    </subcellularLocation>
</comment>
<feature type="coiled-coil region" evidence="3">
    <location>
        <begin position="543"/>
        <end position="570"/>
    </location>
</feature>
<evidence type="ECO:0000256" key="2">
    <source>
        <dbReference type="ARBA" id="ARBA00023054"/>
    </source>
</evidence>
<evidence type="ECO:0000313" key="6">
    <source>
        <dbReference type="EMBL" id="GAX80032.1"/>
    </source>
</evidence>
<keyword evidence="7" id="KW-1185">Reference proteome</keyword>
<feature type="coiled-coil region" evidence="3">
    <location>
        <begin position="992"/>
        <end position="1019"/>
    </location>
</feature>
<dbReference type="SUPFAM" id="SSF52540">
    <property type="entry name" value="P-loop containing nucleoside triphosphate hydrolases"/>
    <property type="match status" value="1"/>
</dbReference>
<comment type="caution">
    <text evidence="6">The sequence shown here is derived from an EMBL/GenBank/DDBJ whole genome shotgun (WGS) entry which is preliminary data.</text>
</comment>
<evidence type="ECO:0000313" key="7">
    <source>
        <dbReference type="Proteomes" id="UP000232323"/>
    </source>
</evidence>
<dbReference type="GO" id="GO:0051276">
    <property type="term" value="P:chromosome organization"/>
    <property type="evidence" value="ECO:0007669"/>
    <property type="project" value="InterPro"/>
</dbReference>
<feature type="domain" description="RecF/RecN/SMC N-terminal" evidence="5">
    <location>
        <begin position="26"/>
        <end position="109"/>
    </location>
</feature>
<dbReference type="Gene3D" id="3.40.50.300">
    <property type="entry name" value="P-loop containing nucleotide triphosphate hydrolases"/>
    <property type="match status" value="2"/>
</dbReference>
<feature type="coiled-coil region" evidence="3">
    <location>
        <begin position="225"/>
        <end position="252"/>
    </location>
</feature>
<dbReference type="InterPro" id="IPR036277">
    <property type="entry name" value="SMC_hinge_sf"/>
</dbReference>
<dbReference type="InterPro" id="IPR027417">
    <property type="entry name" value="P-loop_NTPase"/>
</dbReference>
<dbReference type="SUPFAM" id="SSF75553">
    <property type="entry name" value="Smc hinge domain"/>
    <property type="match status" value="1"/>
</dbReference>
<evidence type="ECO:0000256" key="1">
    <source>
        <dbReference type="ARBA" id="ARBA00004123"/>
    </source>
</evidence>
<name>A0A250XAX9_9CHLO</name>
<evidence type="ECO:0000256" key="3">
    <source>
        <dbReference type="SAM" id="Coils"/>
    </source>
</evidence>
<feature type="domain" description="RecF/RecN/SMC N-terminal" evidence="5">
    <location>
        <begin position="1035"/>
        <end position="1402"/>
    </location>
</feature>
<dbReference type="Proteomes" id="UP000232323">
    <property type="component" value="Unassembled WGS sequence"/>
</dbReference>
<feature type="region of interest" description="Disordered" evidence="4">
    <location>
        <begin position="1434"/>
        <end position="1455"/>
    </location>
</feature>
<dbReference type="Gene3D" id="1.20.1060.20">
    <property type="match status" value="1"/>
</dbReference>
<evidence type="ECO:0000256" key="4">
    <source>
        <dbReference type="SAM" id="MobiDB-lite"/>
    </source>
</evidence>
<dbReference type="STRING" id="1157962.A0A250XAX9"/>
<feature type="coiled-coil region" evidence="3">
    <location>
        <begin position="292"/>
        <end position="319"/>
    </location>
</feature>
<dbReference type="GO" id="GO:0005634">
    <property type="term" value="C:nucleus"/>
    <property type="evidence" value="ECO:0007669"/>
    <property type="project" value="UniProtKB-SubCell"/>
</dbReference>
<gene>
    <name evidence="6" type="ORF">CEUSTIGMA_g7471.t1</name>
</gene>
<protein>
    <recommendedName>
        <fullName evidence="5">RecF/RecN/SMC N-terminal domain-containing protein</fullName>
    </recommendedName>
</protein>
<accession>A0A250XAX9</accession>
<organism evidence="6 7">
    <name type="scientific">Chlamydomonas eustigma</name>
    <dbReference type="NCBI Taxonomy" id="1157962"/>
    <lineage>
        <taxon>Eukaryota</taxon>
        <taxon>Viridiplantae</taxon>
        <taxon>Chlorophyta</taxon>
        <taxon>core chlorophytes</taxon>
        <taxon>Chlorophyceae</taxon>
        <taxon>CS clade</taxon>
        <taxon>Chlamydomonadales</taxon>
        <taxon>Chlamydomonadaceae</taxon>
        <taxon>Chlamydomonas</taxon>
    </lineage>
</organism>
<dbReference type="GO" id="GO:0005524">
    <property type="term" value="F:ATP binding"/>
    <property type="evidence" value="ECO:0007669"/>
    <property type="project" value="InterPro"/>
</dbReference>
<dbReference type="PANTHER" id="PTHR18937">
    <property type="entry name" value="STRUCTURAL MAINTENANCE OF CHROMOSOMES SMC FAMILY MEMBER"/>
    <property type="match status" value="1"/>
</dbReference>
<keyword evidence="2 3" id="KW-0175">Coiled coil</keyword>
<feature type="region of interest" description="Disordered" evidence="4">
    <location>
        <begin position="1145"/>
        <end position="1195"/>
    </location>
</feature>
<reference evidence="6 7" key="1">
    <citation type="submission" date="2017-08" db="EMBL/GenBank/DDBJ databases">
        <title>Acidophilic green algal genome provides insights into adaptation to an acidic environment.</title>
        <authorList>
            <person name="Hirooka S."/>
            <person name="Hirose Y."/>
            <person name="Kanesaki Y."/>
            <person name="Higuchi S."/>
            <person name="Fujiwara T."/>
            <person name="Onuma R."/>
            <person name="Era A."/>
            <person name="Ohbayashi R."/>
            <person name="Uzuka A."/>
            <person name="Nozaki H."/>
            <person name="Yoshikawa H."/>
            <person name="Miyagishima S.Y."/>
        </authorList>
    </citation>
    <scope>NUCLEOTIDE SEQUENCE [LARGE SCALE GENOMIC DNA]</scope>
    <source>
        <strain evidence="6 7">NIES-2499</strain>
    </source>
</reference>
<proteinExistence type="predicted"/>
<dbReference type="Pfam" id="PF02463">
    <property type="entry name" value="SMC_N"/>
    <property type="match status" value="2"/>
</dbReference>
<feature type="compositionally biased region" description="Basic and acidic residues" evidence="4">
    <location>
        <begin position="1441"/>
        <end position="1454"/>
    </location>
</feature>
<evidence type="ECO:0000259" key="5">
    <source>
        <dbReference type="Pfam" id="PF02463"/>
    </source>
</evidence>
<dbReference type="GO" id="GO:0005694">
    <property type="term" value="C:chromosome"/>
    <property type="evidence" value="ECO:0007669"/>
    <property type="project" value="InterPro"/>
</dbReference>
<sequence>MEYLVENYDITHNYYAGRKQKYKNVYIKGIEMTGFKCFSQQVICGPLPGPAALIAVVGPNGCGKSVIGEAIAFVLGGNKRMLRAKYLETMINQKCLDDRQEFAKVLIMVIGTCMESGEQVSLLVQRVCSRSMTHTKMCVLKGSAASVPVFFQDDPSLNMTVPESTLKHVSQEELYHHLILFGINTKVIERFVVMQSRQAVDVQDPLRLLNMLEDMLGTSSIAETIRDFEIKVSESNKRIDVLEDEVERLSMVRERLAPEVARWHDFHALQTLVNKRSSQMLIRNERLLHDKIQDCLLKIENLQKEAANVDSRKSHALETLQDATKQRMVALRKVKDLDLNYKNACRQADTFDAEAEAVKLQVFQAEEEEKSRAQQQSLIQNRLSKLEDKLLATQVQEKSAQIQLESAENLRMCLKANILLSECKSAHGIDPFMYKEEQPGDLCIIPSVDITAAMVEGDVKALKKQISEASFATKRARGQHATARRRAQEVTTQLNAAMQHRQQKLVAFKDTEDLIKMLDSKVHAAAESSETLQVGITAERARLADLQDAQLTLQVELQHLEEEIRCYETTGCRDGAQSEAVRNHNGSSRDGWHRRYDKAVADLYQRNPKHSTGQHCQLGFLYGWLCNVFHVTEVVAIRAVNAVMREVSAMSTTLVVSDRDTAYNVMTTFRSQHIGKVTCKVLSELRPGRPMGDQYFELPGGYKARRLQALVSYDETQVPGAHKLLSQLLYSWALIEDKAMALQIMASQKQLPRGHMMRWNLVTWEGEVFKADGEIVVSLNSRSNNAELQVPHCLGLTAKPVHAFSDAVIEDVSVAGGMCKQDPEQTSKSLSLKDKASSITLQCHNLRQKIQNVQSSLRASAAKERQLQSVILQDTRAIAAAHTKFKSLEKDLHNVHFRILNCAVNDSDEGSSSVMQHFRPDHCNDEYIDQLASKVSLLQSEEMAAAELVKECEAVHKSLNEKLGTFQTIIRDGSCTALDSRSPSVLDDHGRMKDAIIALRKATSQMQALKAEGQRISAQVEKQESLLKQQEQYSKSKESIQMLRKKQGKLLVQAEKEREVAEKLDTQLSLLKERADVCTTEVQAQQAKLDALATKSAESQQAVALCISERADLDKELQVVIDEKEECSRISRGCDNSINCAAESSHQVSGLTWDPKRESSLDQQLEDRDDLTVEPQHAGPGIRESLRRRKGGGGKIHSEEQAFMQLCNSPKKHGLKKGSRREHMTEDKWIKEERSYLSAKRLELTTLRNAINTSALKEDLDASEAMEEAQQQVAVLESQVTTDAAARDALVNERYMALSTALSCVNQELSLVYQFLTSWVGDAYLQYTSDKLLLFTTGITLNVRPDSHKWRPFNILSGGQQAMAALAVSFAFQSAFPCPFYFFDEVDSALDTLNAQRISDYMLLRSRGERPSPPIAVASSSSLTLVQCTREATTSAGADPEINKRRGYTGHDAEGLDPVQRQHSVQQGFTQYIVVSHKPQVFERAECLIGVYSHKGTSLTATAYFPEVK</sequence>
<dbReference type="EMBL" id="BEGY01000048">
    <property type="protein sequence ID" value="GAX80032.1"/>
    <property type="molecule type" value="Genomic_DNA"/>
</dbReference>
<dbReference type="Gene3D" id="3.30.70.1620">
    <property type="match status" value="1"/>
</dbReference>
<dbReference type="InterPro" id="IPR003395">
    <property type="entry name" value="RecF/RecN/SMC_N"/>
</dbReference>
<dbReference type="OrthoDB" id="5575062at2759"/>